<organism evidence="1 2">
    <name type="scientific">Actinocorallia herbida</name>
    <dbReference type="NCBI Taxonomy" id="58109"/>
    <lineage>
        <taxon>Bacteria</taxon>
        <taxon>Bacillati</taxon>
        <taxon>Actinomycetota</taxon>
        <taxon>Actinomycetes</taxon>
        <taxon>Streptosporangiales</taxon>
        <taxon>Thermomonosporaceae</taxon>
        <taxon>Actinocorallia</taxon>
    </lineage>
</organism>
<dbReference type="Pfam" id="PF19741">
    <property type="entry name" value="DUF6230"/>
    <property type="match status" value="1"/>
</dbReference>
<comment type="caution">
    <text evidence="1">The sequence shown here is derived from an EMBL/GenBank/DDBJ whole genome shotgun (WGS) entry which is preliminary data.</text>
</comment>
<dbReference type="Proteomes" id="UP000272400">
    <property type="component" value="Unassembled WGS sequence"/>
</dbReference>
<proteinExistence type="predicted"/>
<gene>
    <name evidence="1" type="ORF">EDD29_7611</name>
</gene>
<name>A0A3N1D8T3_9ACTN</name>
<evidence type="ECO:0000313" key="1">
    <source>
        <dbReference type="EMBL" id="ROO89901.1"/>
    </source>
</evidence>
<evidence type="ECO:0000313" key="2">
    <source>
        <dbReference type="Proteomes" id="UP000272400"/>
    </source>
</evidence>
<dbReference type="AlphaFoldDB" id="A0A3N1D8T3"/>
<dbReference type="EMBL" id="RJKE01000001">
    <property type="protein sequence ID" value="ROO89901.1"/>
    <property type="molecule type" value="Genomic_DNA"/>
</dbReference>
<accession>A0A3N1D8T3</accession>
<keyword evidence="2" id="KW-1185">Reference proteome</keyword>
<evidence type="ECO:0008006" key="3">
    <source>
        <dbReference type="Google" id="ProtNLM"/>
    </source>
</evidence>
<dbReference type="RefSeq" id="WP_123668925.1">
    <property type="nucleotide sequence ID" value="NZ_RJKE01000001.1"/>
</dbReference>
<reference evidence="1 2" key="1">
    <citation type="submission" date="2018-11" db="EMBL/GenBank/DDBJ databases">
        <title>Sequencing the genomes of 1000 actinobacteria strains.</title>
        <authorList>
            <person name="Klenk H.-P."/>
        </authorList>
    </citation>
    <scope>NUCLEOTIDE SEQUENCE [LARGE SCALE GENOMIC DNA]</scope>
    <source>
        <strain evidence="1 2">DSM 44254</strain>
    </source>
</reference>
<dbReference type="OrthoDB" id="4238587at2"/>
<protein>
    <recommendedName>
        <fullName evidence="3">Cholesterol esterase</fullName>
    </recommendedName>
</protein>
<sequence length="203" mass="20672">MKHAASTATGRVNWKRFGLMMVPAGLVVGAFGFATASGALASSFAISGSNFTVTADELTGEGFVQYGGTVTPAGKSTTPVAVSGIRKATIKNMCQSVSLGPFALRLTAGDGGTPVTATDLVLDISTLTGDAEFGDMEIGRDASTLDAAGDIHADPKEGAGMFGQQADTVKITDLKQTAWATTAGTFNLPNLNLRFVGSGDVCK</sequence>
<dbReference type="InterPro" id="IPR046198">
    <property type="entry name" value="DUF6230"/>
</dbReference>